<gene>
    <name evidence="1" type="ORF">LL229_02865</name>
</gene>
<sequence>MEEQLKFGEQFVLVFDEMSIQIIGPEDILKINVFIDIDIKEKDVLDPEIFEPQKNYKLHIKVDIKEQLGQLQSSLASTHKALGEAKKLLDFIYLNEKNFLEKVVPELRVKVDENFSD</sequence>
<reference evidence="1" key="1">
    <citation type="submission" date="2023-09" db="EMBL/GenBank/DDBJ databases">
        <title>Complete Genomes and Methylome analysis of Lactococcus lactis subs lactis strains.</title>
        <authorList>
            <person name="Fomenkov A."/>
            <person name="McDonnell B."/>
            <person name="Sun L."/>
            <person name="Van Sinderen D."/>
            <person name="Roberts R.J."/>
        </authorList>
    </citation>
    <scope>NUCLEOTIDE SEQUENCE</scope>
    <source>
        <strain evidence="1">229</strain>
    </source>
</reference>
<dbReference type="EMBL" id="CP090823">
    <property type="protein sequence ID" value="WNS48345.1"/>
    <property type="molecule type" value="Genomic_DNA"/>
</dbReference>
<proteinExistence type="predicted"/>
<dbReference type="RefSeq" id="WP_082231520.1">
    <property type="nucleotide sequence ID" value="NZ_CP015906.2"/>
</dbReference>
<accession>A0AAF0VZA8</accession>
<organism evidence="1 2">
    <name type="scientific">Lactococcus lactis subsp. lactis</name>
    <name type="common">Streptococcus lactis</name>
    <dbReference type="NCBI Taxonomy" id="1360"/>
    <lineage>
        <taxon>Bacteria</taxon>
        <taxon>Bacillati</taxon>
        <taxon>Bacillota</taxon>
        <taxon>Bacilli</taxon>
        <taxon>Lactobacillales</taxon>
        <taxon>Streptococcaceae</taxon>
        <taxon>Lactococcus</taxon>
    </lineage>
</organism>
<evidence type="ECO:0000313" key="1">
    <source>
        <dbReference type="EMBL" id="WNS48345.1"/>
    </source>
</evidence>
<dbReference type="AlphaFoldDB" id="A0AAF0VZA8"/>
<name>A0AAF0VZA8_LACLL</name>
<protein>
    <submittedName>
        <fullName evidence="1">Uncharacterized protein</fullName>
    </submittedName>
</protein>
<evidence type="ECO:0000313" key="2">
    <source>
        <dbReference type="Proteomes" id="UP001055586"/>
    </source>
</evidence>
<dbReference type="Proteomes" id="UP001055586">
    <property type="component" value="Chromosome"/>
</dbReference>